<name>A0ABW3TPT8_9MICO</name>
<dbReference type="InterPro" id="IPR025605">
    <property type="entry name" value="OST-HTH/LOTUS_dom"/>
</dbReference>
<reference evidence="3" key="1">
    <citation type="journal article" date="2019" name="Int. J. Syst. Evol. Microbiol.">
        <title>The Global Catalogue of Microorganisms (GCM) 10K type strain sequencing project: providing services to taxonomists for standard genome sequencing and annotation.</title>
        <authorList>
            <consortium name="The Broad Institute Genomics Platform"/>
            <consortium name="The Broad Institute Genome Sequencing Center for Infectious Disease"/>
            <person name="Wu L."/>
            <person name="Ma J."/>
        </authorList>
    </citation>
    <scope>NUCLEOTIDE SEQUENCE [LARGE SCALE GENOMIC DNA]</scope>
    <source>
        <strain evidence="3">CCUG 50213</strain>
    </source>
</reference>
<evidence type="ECO:0000313" key="2">
    <source>
        <dbReference type="EMBL" id="MFD1202766.1"/>
    </source>
</evidence>
<dbReference type="EMBL" id="JBHTLY010000006">
    <property type="protein sequence ID" value="MFD1202766.1"/>
    <property type="molecule type" value="Genomic_DNA"/>
</dbReference>
<comment type="caution">
    <text evidence="2">The sequence shown here is derived from an EMBL/GenBank/DDBJ whole genome shotgun (WGS) entry which is preliminary data.</text>
</comment>
<dbReference type="Proteomes" id="UP001597181">
    <property type="component" value="Unassembled WGS sequence"/>
</dbReference>
<evidence type="ECO:0000313" key="3">
    <source>
        <dbReference type="Proteomes" id="UP001597181"/>
    </source>
</evidence>
<dbReference type="PROSITE" id="PS51644">
    <property type="entry name" value="HTH_OST"/>
    <property type="match status" value="1"/>
</dbReference>
<dbReference type="RefSeq" id="WP_382389512.1">
    <property type="nucleotide sequence ID" value="NZ_JBHTLY010000006.1"/>
</dbReference>
<feature type="domain" description="HTH OST-type" evidence="1">
    <location>
        <begin position="1"/>
        <end position="73"/>
    </location>
</feature>
<dbReference type="InterPro" id="IPR041966">
    <property type="entry name" value="LOTUS-like"/>
</dbReference>
<evidence type="ECO:0000259" key="1">
    <source>
        <dbReference type="PROSITE" id="PS51644"/>
    </source>
</evidence>
<gene>
    <name evidence="2" type="ORF">ACFQ3U_12770</name>
</gene>
<proteinExistence type="predicted"/>
<dbReference type="Pfam" id="PF12872">
    <property type="entry name" value="OST-HTH"/>
    <property type="match status" value="1"/>
</dbReference>
<sequence length="76" mass="8824">MTGLLIRALWLSQDRDDSGWLYSSAVKQQMRRMDPSFNEKALGFRSFSDFLKSRSDVVELEESGHERLVRLAEQSD</sequence>
<dbReference type="Gene3D" id="3.30.420.610">
    <property type="entry name" value="LOTUS domain-like"/>
    <property type="match status" value="1"/>
</dbReference>
<keyword evidence="3" id="KW-1185">Reference proteome</keyword>
<dbReference type="CDD" id="cd10146">
    <property type="entry name" value="LabA_like_C"/>
    <property type="match status" value="1"/>
</dbReference>
<protein>
    <submittedName>
        <fullName evidence="2">OST-HTH/LOTUS domain-containing protein</fullName>
    </submittedName>
</protein>
<accession>A0ABW3TPT8</accession>
<organism evidence="2 3">
    <name type="scientific">Leucobacter albus</name>
    <dbReference type="NCBI Taxonomy" id="272210"/>
    <lineage>
        <taxon>Bacteria</taxon>
        <taxon>Bacillati</taxon>
        <taxon>Actinomycetota</taxon>
        <taxon>Actinomycetes</taxon>
        <taxon>Micrococcales</taxon>
        <taxon>Microbacteriaceae</taxon>
        <taxon>Leucobacter</taxon>
    </lineage>
</organism>